<evidence type="ECO:0000313" key="3">
    <source>
        <dbReference type="EMBL" id="CAG8500807.1"/>
    </source>
</evidence>
<feature type="non-terminal residue" evidence="3">
    <location>
        <position position="183"/>
    </location>
</feature>
<dbReference type="InterPro" id="IPR005627">
    <property type="entry name" value="CutC-like"/>
</dbReference>
<comment type="caution">
    <text evidence="3">The sequence shown here is derived from an EMBL/GenBank/DDBJ whole genome shotgun (WGS) entry which is preliminary data.</text>
</comment>
<dbReference type="OrthoDB" id="7392499at2759"/>
<protein>
    <recommendedName>
        <fullName evidence="2">Copper homeostasis protein cutC homolog</fullName>
    </recommendedName>
</protein>
<dbReference type="Proteomes" id="UP000789831">
    <property type="component" value="Unassembled WGS sequence"/>
</dbReference>
<comment type="similarity">
    <text evidence="1">Belongs to the CutC family.</text>
</comment>
<dbReference type="GO" id="GO:0005507">
    <property type="term" value="F:copper ion binding"/>
    <property type="evidence" value="ECO:0007669"/>
    <property type="project" value="TreeGrafter"/>
</dbReference>
<evidence type="ECO:0000313" key="4">
    <source>
        <dbReference type="Proteomes" id="UP000789831"/>
    </source>
</evidence>
<dbReference type="PANTHER" id="PTHR12598">
    <property type="entry name" value="COPPER HOMEOSTASIS PROTEIN CUTC"/>
    <property type="match status" value="1"/>
</dbReference>
<dbReference type="Pfam" id="PF03932">
    <property type="entry name" value="CutC"/>
    <property type="match status" value="1"/>
</dbReference>
<dbReference type="AlphaFoldDB" id="A0A9N9EZX9"/>
<accession>A0A9N9EZX9</accession>
<dbReference type="InterPro" id="IPR036822">
    <property type="entry name" value="CutC-like_dom_sf"/>
</dbReference>
<sequence>MTQKLPIFEVCVDSVSSAINAEKECAARIELCDNLNEGGTTPSSGMIATVRKYVKIPIMVMIRPRGGDFCYSESEFEVMCADIEHAKSLGADGVVFGILLKDGSIDIQKTSRLVDLATPMLVTFHRAFDMCKNPYQSLEDIIAIGGIQRVLTSGCDSSVLEGLEKIALLVERARDRIIVMPGG</sequence>
<dbReference type="EMBL" id="CAJVPL010000470">
    <property type="protein sequence ID" value="CAG8500807.1"/>
    <property type="molecule type" value="Genomic_DNA"/>
</dbReference>
<name>A0A9N9EZX9_9GLOM</name>
<evidence type="ECO:0000256" key="2">
    <source>
        <dbReference type="ARBA" id="ARBA00019014"/>
    </source>
</evidence>
<organism evidence="3 4">
    <name type="scientific">Ambispora gerdemannii</name>
    <dbReference type="NCBI Taxonomy" id="144530"/>
    <lineage>
        <taxon>Eukaryota</taxon>
        <taxon>Fungi</taxon>
        <taxon>Fungi incertae sedis</taxon>
        <taxon>Mucoromycota</taxon>
        <taxon>Glomeromycotina</taxon>
        <taxon>Glomeromycetes</taxon>
        <taxon>Archaeosporales</taxon>
        <taxon>Ambisporaceae</taxon>
        <taxon>Ambispora</taxon>
    </lineage>
</organism>
<keyword evidence="4" id="KW-1185">Reference proteome</keyword>
<dbReference type="Gene3D" id="3.20.20.380">
    <property type="entry name" value="Copper homeostasis (CutC) domain"/>
    <property type="match status" value="1"/>
</dbReference>
<dbReference type="SUPFAM" id="SSF110395">
    <property type="entry name" value="CutC-like"/>
    <property type="match status" value="1"/>
</dbReference>
<dbReference type="PANTHER" id="PTHR12598:SF0">
    <property type="entry name" value="COPPER HOMEOSTASIS PROTEIN CUTC HOMOLOG"/>
    <property type="match status" value="1"/>
</dbReference>
<gene>
    <name evidence="3" type="ORF">AGERDE_LOCUS4237</name>
</gene>
<evidence type="ECO:0000256" key="1">
    <source>
        <dbReference type="ARBA" id="ARBA00007768"/>
    </source>
</evidence>
<proteinExistence type="inferred from homology"/>
<dbReference type="HAMAP" id="MF_00795">
    <property type="entry name" value="CutC"/>
    <property type="match status" value="1"/>
</dbReference>
<reference evidence="3" key="1">
    <citation type="submission" date="2021-06" db="EMBL/GenBank/DDBJ databases">
        <authorList>
            <person name="Kallberg Y."/>
            <person name="Tangrot J."/>
            <person name="Rosling A."/>
        </authorList>
    </citation>
    <scope>NUCLEOTIDE SEQUENCE</scope>
    <source>
        <strain evidence="3">MT106</strain>
    </source>
</reference>